<keyword evidence="2" id="KW-1133">Transmembrane helix</keyword>
<dbReference type="Proteomes" id="UP000322084">
    <property type="component" value="Unassembled WGS sequence"/>
</dbReference>
<keyword evidence="2" id="KW-0472">Membrane</keyword>
<dbReference type="GO" id="GO:0005524">
    <property type="term" value="F:ATP binding"/>
    <property type="evidence" value="ECO:0007669"/>
    <property type="project" value="UniProtKB-UniRule"/>
</dbReference>
<evidence type="ECO:0000259" key="3">
    <source>
        <dbReference type="PROSITE" id="PS50975"/>
    </source>
</evidence>
<organism evidence="4 5">
    <name type="scientific">Iodidimonas gelatinilytica</name>
    <dbReference type="NCBI Taxonomy" id="1236966"/>
    <lineage>
        <taxon>Bacteria</taxon>
        <taxon>Pseudomonadati</taxon>
        <taxon>Pseudomonadota</taxon>
        <taxon>Alphaproteobacteria</taxon>
        <taxon>Iodidimonadales</taxon>
        <taxon>Iodidimonadaceae</taxon>
        <taxon>Iodidimonas</taxon>
    </lineage>
</organism>
<sequence length="375" mass="42727">MIVSYKIVSKVAHANMPALDEDAQKLSHFEFWPQWLFYAPVILWWLWLSLRYGGLMRPMAANPGFPNGGFAGESKTLVLKRFGPRARASLAPFVRYGTKARLESQADQAQTAIEQARAANLDYPLVAKPDIGCRGAGVKVVRTDADLERYIASFPQEADVILQQLADAPGEVGVFYVRHPQEDMGRLFSMTLKYFPHVIGNGRDTLRQLILADPRASQLPHLYMDRNKARLDQVIPAGEEVRIAFAGSHSKGAIFRDGRPYITDELTRAIDRIARDIDGFYIGRFDIRFADFEALRQGRDFTIIEVNGAGGEATHIWDSRMTLREAYHDLYEQFRMLFEIGQENRRRGAPATSLLEFYRAWRHEQKLVRGYPETD</sequence>
<accession>A0A5A7MPX3</accession>
<evidence type="ECO:0000256" key="1">
    <source>
        <dbReference type="PROSITE-ProRule" id="PRU00409"/>
    </source>
</evidence>
<keyword evidence="1" id="KW-0547">Nucleotide-binding</keyword>
<keyword evidence="1" id="KW-0067">ATP-binding</keyword>
<dbReference type="GO" id="GO:0046872">
    <property type="term" value="F:metal ion binding"/>
    <property type="evidence" value="ECO:0007669"/>
    <property type="project" value="InterPro"/>
</dbReference>
<dbReference type="EMBL" id="BKCL01000004">
    <property type="protein sequence ID" value="GEQ98080.1"/>
    <property type="molecule type" value="Genomic_DNA"/>
</dbReference>
<proteinExistence type="predicted"/>
<dbReference type="RefSeq" id="WP_150000423.1">
    <property type="nucleotide sequence ID" value="NZ_BKCL01000004.1"/>
</dbReference>
<gene>
    <name evidence="4" type="ORF">JCM17844_17170</name>
</gene>
<evidence type="ECO:0000313" key="5">
    <source>
        <dbReference type="Proteomes" id="UP000322084"/>
    </source>
</evidence>
<name>A0A5A7MPX3_9PROT</name>
<feature type="domain" description="ATP-grasp" evidence="3">
    <location>
        <begin position="90"/>
        <end position="332"/>
    </location>
</feature>
<dbReference type="Gene3D" id="3.30.1490.20">
    <property type="entry name" value="ATP-grasp fold, A domain"/>
    <property type="match status" value="1"/>
</dbReference>
<comment type="caution">
    <text evidence="4">The sequence shown here is derived from an EMBL/GenBank/DDBJ whole genome shotgun (WGS) entry which is preliminary data.</text>
</comment>
<keyword evidence="2" id="KW-0812">Transmembrane</keyword>
<dbReference type="InterPro" id="IPR011761">
    <property type="entry name" value="ATP-grasp"/>
</dbReference>
<dbReference type="InterPro" id="IPR013815">
    <property type="entry name" value="ATP_grasp_subdomain_1"/>
</dbReference>
<evidence type="ECO:0000313" key="4">
    <source>
        <dbReference type="EMBL" id="GEQ98080.1"/>
    </source>
</evidence>
<dbReference type="PROSITE" id="PS50975">
    <property type="entry name" value="ATP_GRASP"/>
    <property type="match status" value="1"/>
</dbReference>
<feature type="transmembrane region" description="Helical" evidence="2">
    <location>
        <begin position="35"/>
        <end position="53"/>
    </location>
</feature>
<evidence type="ECO:0000256" key="2">
    <source>
        <dbReference type="SAM" id="Phobius"/>
    </source>
</evidence>
<protein>
    <recommendedName>
        <fullName evidence="3">ATP-grasp domain-containing protein</fullName>
    </recommendedName>
</protein>
<dbReference type="AlphaFoldDB" id="A0A5A7MPX3"/>
<reference evidence="4 5" key="1">
    <citation type="submission" date="2019-09" db="EMBL/GenBank/DDBJ databases">
        <title>NBRP : Genome information of microbial organism related human and environment.</title>
        <authorList>
            <person name="Hattori M."/>
            <person name="Oshima K."/>
            <person name="Inaba H."/>
            <person name="Suda W."/>
            <person name="Sakamoto M."/>
            <person name="Iino T."/>
            <person name="Kitahara M."/>
            <person name="Oshida Y."/>
            <person name="Iida T."/>
            <person name="Kudo T."/>
            <person name="Itoh T."/>
            <person name="Ohkuma M."/>
        </authorList>
    </citation>
    <scope>NUCLEOTIDE SEQUENCE [LARGE SCALE GENOMIC DNA]</scope>
    <source>
        <strain evidence="4 5">Hi-2</strain>
    </source>
</reference>
<dbReference type="SUPFAM" id="SSF56059">
    <property type="entry name" value="Glutathione synthetase ATP-binding domain-like"/>
    <property type="match status" value="1"/>
</dbReference>